<protein>
    <submittedName>
        <fullName evidence="8">SusD-like starch-binding protein associating with outer membrane</fullName>
    </submittedName>
</protein>
<evidence type="ECO:0000256" key="1">
    <source>
        <dbReference type="ARBA" id="ARBA00004442"/>
    </source>
</evidence>
<dbReference type="InterPro" id="IPR012944">
    <property type="entry name" value="SusD_RagB_dom"/>
</dbReference>
<dbReference type="AlphaFoldDB" id="A0A2P8HUG7"/>
<dbReference type="Pfam" id="PF07980">
    <property type="entry name" value="SusD_RagB"/>
    <property type="match status" value="1"/>
</dbReference>
<dbReference type="Gene3D" id="1.25.40.390">
    <property type="match status" value="1"/>
</dbReference>
<evidence type="ECO:0000259" key="7">
    <source>
        <dbReference type="Pfam" id="PF14322"/>
    </source>
</evidence>
<dbReference type="InterPro" id="IPR033985">
    <property type="entry name" value="SusD-like_N"/>
</dbReference>
<keyword evidence="4" id="KW-0472">Membrane</keyword>
<reference evidence="8 9" key="1">
    <citation type="submission" date="2018-03" db="EMBL/GenBank/DDBJ databases">
        <title>Genomic Encyclopedia of Archaeal and Bacterial Type Strains, Phase II (KMG-II): from individual species to whole genera.</title>
        <authorList>
            <person name="Goeker M."/>
        </authorList>
    </citation>
    <scope>NUCLEOTIDE SEQUENCE [LARGE SCALE GENOMIC DNA]</scope>
    <source>
        <strain evidence="8 9">DSM 24859</strain>
    </source>
</reference>
<name>A0A2P8HUG7_CHINA</name>
<dbReference type="EMBL" id="PYAW01000001">
    <property type="protein sequence ID" value="PSL49858.1"/>
    <property type="molecule type" value="Genomic_DNA"/>
</dbReference>
<comment type="similarity">
    <text evidence="2">Belongs to the SusD family.</text>
</comment>
<evidence type="ECO:0000256" key="4">
    <source>
        <dbReference type="ARBA" id="ARBA00023136"/>
    </source>
</evidence>
<gene>
    <name evidence="8" type="ORF">CLV51_1011195</name>
</gene>
<organism evidence="8 9">
    <name type="scientific">Chitinophaga niastensis</name>
    <dbReference type="NCBI Taxonomy" id="536980"/>
    <lineage>
        <taxon>Bacteria</taxon>
        <taxon>Pseudomonadati</taxon>
        <taxon>Bacteroidota</taxon>
        <taxon>Chitinophagia</taxon>
        <taxon>Chitinophagales</taxon>
        <taxon>Chitinophagaceae</taxon>
        <taxon>Chitinophaga</taxon>
    </lineage>
</organism>
<comment type="subcellular location">
    <subcellularLocation>
        <location evidence="1">Cell outer membrane</location>
    </subcellularLocation>
</comment>
<feature type="domain" description="SusD-like N-terminal" evidence="7">
    <location>
        <begin position="23"/>
        <end position="209"/>
    </location>
</feature>
<dbReference type="Pfam" id="PF14322">
    <property type="entry name" value="SusD-like_3"/>
    <property type="match status" value="1"/>
</dbReference>
<dbReference type="Gene3D" id="1.25.40.900">
    <property type="match status" value="1"/>
</dbReference>
<proteinExistence type="inferred from homology"/>
<dbReference type="PROSITE" id="PS51257">
    <property type="entry name" value="PROKAR_LIPOPROTEIN"/>
    <property type="match status" value="1"/>
</dbReference>
<keyword evidence="5" id="KW-0998">Cell outer membrane</keyword>
<evidence type="ECO:0000259" key="6">
    <source>
        <dbReference type="Pfam" id="PF07980"/>
    </source>
</evidence>
<evidence type="ECO:0000256" key="3">
    <source>
        <dbReference type="ARBA" id="ARBA00022729"/>
    </source>
</evidence>
<accession>A0A2P8HUG7</accession>
<dbReference type="SUPFAM" id="SSF48452">
    <property type="entry name" value="TPR-like"/>
    <property type="match status" value="1"/>
</dbReference>
<sequence length="471" mass="52129">MKAKYILFTLLAGCLTASSGCKKWLDVSPKTQVRESEMLKDEQGFKDAITGTYIQLSDAPLYGQTLTMSFMDVLGQRYNVTNSTSPFYQTAIYNYLNDGTKGTIASIWTNMYGAIGNVNNILTIIDGKKELFSGNNYGRIKGEALGLRALLHFDLLRMFGAAPIVDAQRKAIPYVTGFGVKVTPLLTVQNVIDSCLNDLRAAEGLLAADKIIREDYNTDPFQSFTRNHINYWAVKGLEARILLYGNDKINALAAALEVINNHQSNFPFVTGPAASASYNRDRAYAREQLFALNVYKMKAYSDEYFTTTSTGAPPLSVTSKALNTLYETAAGGSSDIRFNYQFNANAGAFATAKYTIDNINTPYLLNNVPVIRLSEMYYIAAECATLPADGVAYLNEVRAHRGLVALPLNISAANLQTAILKEYKKEFYAEGQLFYYFKRLNAPKIDGSSILTSDAVYIFPLPDNETEFGNR</sequence>
<dbReference type="RefSeq" id="WP_106527057.1">
    <property type="nucleotide sequence ID" value="NZ_PYAW01000001.1"/>
</dbReference>
<evidence type="ECO:0000313" key="8">
    <source>
        <dbReference type="EMBL" id="PSL49858.1"/>
    </source>
</evidence>
<evidence type="ECO:0000256" key="5">
    <source>
        <dbReference type="ARBA" id="ARBA00023237"/>
    </source>
</evidence>
<keyword evidence="9" id="KW-1185">Reference proteome</keyword>
<feature type="domain" description="RagB/SusD" evidence="6">
    <location>
        <begin position="342"/>
        <end position="439"/>
    </location>
</feature>
<dbReference type="Gene3D" id="2.20.20.130">
    <property type="match status" value="1"/>
</dbReference>
<comment type="caution">
    <text evidence="8">The sequence shown here is derived from an EMBL/GenBank/DDBJ whole genome shotgun (WGS) entry which is preliminary data.</text>
</comment>
<keyword evidence="3" id="KW-0732">Signal</keyword>
<dbReference type="InterPro" id="IPR011990">
    <property type="entry name" value="TPR-like_helical_dom_sf"/>
</dbReference>
<dbReference type="OrthoDB" id="1097962at2"/>
<dbReference type="Proteomes" id="UP000240971">
    <property type="component" value="Unassembled WGS sequence"/>
</dbReference>
<evidence type="ECO:0000256" key="2">
    <source>
        <dbReference type="ARBA" id="ARBA00006275"/>
    </source>
</evidence>
<dbReference type="GO" id="GO:0009279">
    <property type="term" value="C:cell outer membrane"/>
    <property type="evidence" value="ECO:0007669"/>
    <property type="project" value="UniProtKB-SubCell"/>
</dbReference>
<evidence type="ECO:0000313" key="9">
    <source>
        <dbReference type="Proteomes" id="UP000240971"/>
    </source>
</evidence>